<keyword evidence="4" id="KW-0249">Electron transport</keyword>
<gene>
    <name evidence="8" type="ORF">FSB_LOCUS25311</name>
</gene>
<name>A0A2N9GDI3_FAGSY</name>
<keyword evidence="2" id="KW-0813">Transport</keyword>
<dbReference type="Pfam" id="PF04526">
    <property type="entry name" value="DUF568"/>
    <property type="match status" value="1"/>
</dbReference>
<evidence type="ECO:0000256" key="6">
    <source>
        <dbReference type="SAM" id="SignalP"/>
    </source>
</evidence>
<evidence type="ECO:0000256" key="1">
    <source>
        <dbReference type="ARBA" id="ARBA00004370"/>
    </source>
</evidence>
<accession>A0A2N9GDI3</accession>
<evidence type="ECO:0000259" key="7">
    <source>
        <dbReference type="PROSITE" id="PS50836"/>
    </source>
</evidence>
<evidence type="ECO:0000256" key="4">
    <source>
        <dbReference type="ARBA" id="ARBA00022982"/>
    </source>
</evidence>
<reference evidence="8" key="1">
    <citation type="submission" date="2018-02" db="EMBL/GenBank/DDBJ databases">
        <authorList>
            <person name="Cohen D.B."/>
            <person name="Kent A.D."/>
        </authorList>
    </citation>
    <scope>NUCLEOTIDE SEQUENCE</scope>
</reference>
<comment type="subcellular location">
    <subcellularLocation>
        <location evidence="1">Membrane</location>
    </subcellularLocation>
</comment>
<dbReference type="PANTHER" id="PTHR23130">
    <property type="entry name" value="CYTOCHROME B561 AND DOMON DOMAIN-CONTAINING PROTEIN"/>
    <property type="match status" value="1"/>
</dbReference>
<feature type="signal peptide" evidence="6">
    <location>
        <begin position="1"/>
        <end position="25"/>
    </location>
</feature>
<keyword evidence="3 6" id="KW-0732">Signal</keyword>
<dbReference type="CDD" id="cd09629">
    <property type="entry name" value="DOMON_CIL1_like"/>
    <property type="match status" value="1"/>
</dbReference>
<evidence type="ECO:0000256" key="3">
    <source>
        <dbReference type="ARBA" id="ARBA00022729"/>
    </source>
</evidence>
<organism evidence="8">
    <name type="scientific">Fagus sylvatica</name>
    <name type="common">Beechnut</name>
    <dbReference type="NCBI Taxonomy" id="28930"/>
    <lineage>
        <taxon>Eukaryota</taxon>
        <taxon>Viridiplantae</taxon>
        <taxon>Streptophyta</taxon>
        <taxon>Embryophyta</taxon>
        <taxon>Tracheophyta</taxon>
        <taxon>Spermatophyta</taxon>
        <taxon>Magnoliopsida</taxon>
        <taxon>eudicotyledons</taxon>
        <taxon>Gunneridae</taxon>
        <taxon>Pentapetalae</taxon>
        <taxon>rosids</taxon>
        <taxon>fabids</taxon>
        <taxon>Fagales</taxon>
        <taxon>Fagaceae</taxon>
        <taxon>Fagus</taxon>
    </lineage>
</organism>
<dbReference type="InterPro" id="IPR005018">
    <property type="entry name" value="DOMON_domain"/>
</dbReference>
<feature type="domain" description="DOMON" evidence="7">
    <location>
        <begin position="48"/>
        <end position="159"/>
    </location>
</feature>
<dbReference type="PROSITE" id="PS50836">
    <property type="entry name" value="DOMON"/>
    <property type="match status" value="1"/>
</dbReference>
<evidence type="ECO:0000256" key="2">
    <source>
        <dbReference type="ARBA" id="ARBA00022448"/>
    </source>
</evidence>
<dbReference type="GO" id="GO:0016020">
    <property type="term" value="C:membrane"/>
    <property type="evidence" value="ECO:0007669"/>
    <property type="project" value="UniProtKB-SubCell"/>
</dbReference>
<keyword evidence="5" id="KW-0472">Membrane</keyword>
<feature type="chain" id="PRO_5014601783" description="DOMON domain-containing protein" evidence="6">
    <location>
        <begin position="26"/>
        <end position="242"/>
    </location>
</feature>
<dbReference type="InterPro" id="IPR045265">
    <property type="entry name" value="AIR12_DOMON"/>
</dbReference>
<evidence type="ECO:0000313" key="8">
    <source>
        <dbReference type="EMBL" id="SPC97429.1"/>
    </source>
</evidence>
<sequence>MARLLMLGIWLVVLVLPLVVSPGESQICTSQKFTNNKVYTNCYDLPPLSAYLHWTYFNSTLSIAFVAAPSKTDGWVAWAINPTATTMIGSQALVVFKSNGSLTVKTYNISDYDLSKVGTKLAYEVSELSAEESNKTYRIFATWNLLEMTEKVNHVWQVGPGVSNGVPLIHAKNSENLQAVGTLQLVGTAAPSPETNLTVATPPPPPETNLTVATPAPAPAPGPIWATGRKRVIRTVIGEMLL</sequence>
<proteinExistence type="predicted"/>
<dbReference type="AlphaFoldDB" id="A0A2N9GDI3"/>
<protein>
    <recommendedName>
        <fullName evidence="7">DOMON domain-containing protein</fullName>
    </recommendedName>
</protein>
<dbReference type="EMBL" id="OIVN01001769">
    <property type="protein sequence ID" value="SPC97429.1"/>
    <property type="molecule type" value="Genomic_DNA"/>
</dbReference>
<dbReference type="PANTHER" id="PTHR23130:SF157">
    <property type="entry name" value="AUXIN-INDUCED IN ROOT CULTURES PROTEIN 12"/>
    <property type="match status" value="1"/>
</dbReference>
<evidence type="ECO:0000256" key="5">
    <source>
        <dbReference type="ARBA" id="ARBA00023136"/>
    </source>
</evidence>